<sequence>MIYSIEDKDYQLLVDNLTIENQYLKKQVGQPGKNYNAGNKIDSNLDDQDYRYTTRNDQELHHLKLQNQDYQDEIATLRKRLRTFHEQSPVLLQINFNYIFILNNNFELYIYTKQQF</sequence>
<dbReference type="EMBL" id="LDAU01000179">
    <property type="protein sequence ID" value="KRX01071.1"/>
    <property type="molecule type" value="Genomic_DNA"/>
</dbReference>
<evidence type="ECO:0000313" key="2">
    <source>
        <dbReference type="EMBL" id="KRX01071.1"/>
    </source>
</evidence>
<dbReference type="InParanoid" id="A0A0V0QFT5"/>
<name>A0A0V0QFT5_PSEPJ</name>
<keyword evidence="3" id="KW-1185">Reference proteome</keyword>
<dbReference type="Proteomes" id="UP000054937">
    <property type="component" value="Unassembled WGS sequence"/>
</dbReference>
<evidence type="ECO:0000313" key="3">
    <source>
        <dbReference type="Proteomes" id="UP000054937"/>
    </source>
</evidence>
<feature type="coiled-coil region" evidence="1">
    <location>
        <begin position="60"/>
        <end position="87"/>
    </location>
</feature>
<gene>
    <name evidence="2" type="ORF">PPERSA_00819</name>
</gene>
<protein>
    <submittedName>
        <fullName evidence="2">Uncharacterized protein</fullName>
    </submittedName>
</protein>
<dbReference type="AlphaFoldDB" id="A0A0V0QFT5"/>
<accession>A0A0V0QFT5</accession>
<reference evidence="2 3" key="1">
    <citation type="journal article" date="2015" name="Sci. Rep.">
        <title>Genome of the facultative scuticociliatosis pathogen Pseudocohnilembus persalinus provides insight into its virulence through horizontal gene transfer.</title>
        <authorList>
            <person name="Xiong J."/>
            <person name="Wang G."/>
            <person name="Cheng J."/>
            <person name="Tian M."/>
            <person name="Pan X."/>
            <person name="Warren A."/>
            <person name="Jiang C."/>
            <person name="Yuan D."/>
            <person name="Miao W."/>
        </authorList>
    </citation>
    <scope>NUCLEOTIDE SEQUENCE [LARGE SCALE GENOMIC DNA]</scope>
    <source>
        <strain evidence="2">36N120E</strain>
    </source>
</reference>
<comment type="caution">
    <text evidence="2">The sequence shown here is derived from an EMBL/GenBank/DDBJ whole genome shotgun (WGS) entry which is preliminary data.</text>
</comment>
<proteinExistence type="predicted"/>
<organism evidence="2 3">
    <name type="scientific">Pseudocohnilembus persalinus</name>
    <name type="common">Ciliate</name>
    <dbReference type="NCBI Taxonomy" id="266149"/>
    <lineage>
        <taxon>Eukaryota</taxon>
        <taxon>Sar</taxon>
        <taxon>Alveolata</taxon>
        <taxon>Ciliophora</taxon>
        <taxon>Intramacronucleata</taxon>
        <taxon>Oligohymenophorea</taxon>
        <taxon>Scuticociliatia</taxon>
        <taxon>Philasterida</taxon>
        <taxon>Pseudocohnilembidae</taxon>
        <taxon>Pseudocohnilembus</taxon>
    </lineage>
</organism>
<keyword evidence="1" id="KW-0175">Coiled coil</keyword>
<evidence type="ECO:0000256" key="1">
    <source>
        <dbReference type="SAM" id="Coils"/>
    </source>
</evidence>